<accession>A0ABV0V3F5</accession>
<evidence type="ECO:0000256" key="1">
    <source>
        <dbReference type="SAM" id="MobiDB-lite"/>
    </source>
</evidence>
<organism evidence="2 3">
    <name type="scientific">Ilyodon furcidens</name>
    <name type="common">goldbreast splitfin</name>
    <dbReference type="NCBI Taxonomy" id="33524"/>
    <lineage>
        <taxon>Eukaryota</taxon>
        <taxon>Metazoa</taxon>
        <taxon>Chordata</taxon>
        <taxon>Craniata</taxon>
        <taxon>Vertebrata</taxon>
        <taxon>Euteleostomi</taxon>
        <taxon>Actinopterygii</taxon>
        <taxon>Neopterygii</taxon>
        <taxon>Teleostei</taxon>
        <taxon>Neoteleostei</taxon>
        <taxon>Acanthomorphata</taxon>
        <taxon>Ovalentaria</taxon>
        <taxon>Atherinomorphae</taxon>
        <taxon>Cyprinodontiformes</taxon>
        <taxon>Goodeidae</taxon>
        <taxon>Ilyodon</taxon>
    </lineage>
</organism>
<feature type="compositionally biased region" description="Polar residues" evidence="1">
    <location>
        <begin position="15"/>
        <end position="31"/>
    </location>
</feature>
<comment type="caution">
    <text evidence="2">The sequence shown here is derived from an EMBL/GenBank/DDBJ whole genome shotgun (WGS) entry which is preliminary data.</text>
</comment>
<gene>
    <name evidence="2" type="ORF">ILYODFUR_012299</name>
</gene>
<dbReference type="EMBL" id="JAHRIQ010093643">
    <property type="protein sequence ID" value="MEQ2251564.1"/>
    <property type="molecule type" value="Genomic_DNA"/>
</dbReference>
<feature type="compositionally biased region" description="Low complexity" evidence="1">
    <location>
        <begin position="51"/>
        <end position="73"/>
    </location>
</feature>
<evidence type="ECO:0000313" key="3">
    <source>
        <dbReference type="Proteomes" id="UP001482620"/>
    </source>
</evidence>
<feature type="region of interest" description="Disordered" evidence="1">
    <location>
        <begin position="1"/>
        <end position="74"/>
    </location>
</feature>
<proteinExistence type="predicted"/>
<name>A0ABV0V3F5_9TELE</name>
<reference evidence="2 3" key="1">
    <citation type="submission" date="2021-06" db="EMBL/GenBank/DDBJ databases">
        <authorList>
            <person name="Palmer J.M."/>
        </authorList>
    </citation>
    <scope>NUCLEOTIDE SEQUENCE [LARGE SCALE GENOMIC DNA]</scope>
    <source>
        <strain evidence="3">if_2019</strain>
        <tissue evidence="2">Muscle</tissue>
    </source>
</reference>
<evidence type="ECO:0000313" key="2">
    <source>
        <dbReference type="EMBL" id="MEQ2251564.1"/>
    </source>
</evidence>
<protein>
    <submittedName>
        <fullName evidence="2">Uncharacterized protein</fullName>
    </submittedName>
</protein>
<keyword evidence="3" id="KW-1185">Reference proteome</keyword>
<dbReference type="Proteomes" id="UP001482620">
    <property type="component" value="Unassembled WGS sequence"/>
</dbReference>
<sequence>MSKYTSFPEPAEDQNPFQDPTVTQHSSNTEYATLDLYNPFDKPAGPPPPYEASSPSAPAAAQTPSSATTPTEPRNYGSYNSQVFVLQCEVTANAFFFFFQWKLGVHKYVDLQNDKYNREDKLLVHVLLAHL</sequence>